<keyword evidence="4" id="KW-1185">Reference proteome</keyword>
<dbReference type="GO" id="GO:0009451">
    <property type="term" value="P:RNA modification"/>
    <property type="evidence" value="ECO:0007669"/>
    <property type="project" value="InterPro"/>
</dbReference>
<feature type="repeat" description="PPR" evidence="2">
    <location>
        <begin position="341"/>
        <end position="375"/>
    </location>
</feature>
<organism evidence="3 4">
    <name type="scientific">Tripterygium wilfordii</name>
    <name type="common">Thunder God vine</name>
    <dbReference type="NCBI Taxonomy" id="458696"/>
    <lineage>
        <taxon>Eukaryota</taxon>
        <taxon>Viridiplantae</taxon>
        <taxon>Streptophyta</taxon>
        <taxon>Embryophyta</taxon>
        <taxon>Tracheophyta</taxon>
        <taxon>Spermatophyta</taxon>
        <taxon>Magnoliopsida</taxon>
        <taxon>eudicotyledons</taxon>
        <taxon>Gunneridae</taxon>
        <taxon>Pentapetalae</taxon>
        <taxon>rosids</taxon>
        <taxon>fabids</taxon>
        <taxon>Celastrales</taxon>
        <taxon>Celastraceae</taxon>
        <taxon>Tripterygium</taxon>
    </lineage>
</organism>
<dbReference type="OrthoDB" id="1868231at2759"/>
<dbReference type="InterPro" id="IPR046960">
    <property type="entry name" value="PPR_At4g14850-like_plant"/>
</dbReference>
<feature type="repeat" description="PPR" evidence="2">
    <location>
        <begin position="639"/>
        <end position="674"/>
    </location>
</feature>
<dbReference type="Pfam" id="PF01535">
    <property type="entry name" value="PPR"/>
    <property type="match status" value="10"/>
</dbReference>
<dbReference type="EMBL" id="JAAARO010000010">
    <property type="protein sequence ID" value="KAF5741753.1"/>
    <property type="molecule type" value="Genomic_DNA"/>
</dbReference>
<dbReference type="GO" id="GO:0048731">
    <property type="term" value="P:system development"/>
    <property type="evidence" value="ECO:0007669"/>
    <property type="project" value="UniProtKB-ARBA"/>
</dbReference>
<dbReference type="PROSITE" id="PS51375">
    <property type="entry name" value="PPR"/>
    <property type="match status" value="8"/>
</dbReference>
<dbReference type="AlphaFoldDB" id="A0A7J7D611"/>
<comment type="caution">
    <text evidence="3">The sequence shown here is derived from an EMBL/GenBank/DDBJ whole genome shotgun (WGS) entry which is preliminary data.</text>
</comment>
<dbReference type="FunFam" id="1.25.40.10:FF:000090">
    <property type="entry name" value="Pentatricopeptide repeat-containing protein, chloroplastic"/>
    <property type="match status" value="1"/>
</dbReference>
<sequence length="798" mass="89376">MIRCLLPQFRYLSTVSRSTSPNDLFQCNKTISRLAKLGQVKEARQLFDSMPQRDTVSWNSMISAYTQNGQLRNAKLLFDAFEGKNIRTWTILLSGYAEYGQIKEANMVFQLMPERNVVSWNAMINGYVQNGEIRQARKLFDKMPVKNVASWNAVITGYCGCGMMREARELFDRMPERSNPTWMIMIKGYVEIGRDQEGWGIFLMLTRCGVELDQAVLVAGFSAVMGSNDLKLVGCLRTKAMKVGLEGDVVVGTAAMNTYMRCGSLGDAVKFFETMPERNEYSWTSTIAAFSQCGRLDDAIALYQRNTEKGVDSSNTMLTAYAECGRIDDARHIFDEIVKPSILTWNSMVNAYAQNGMLEDAKDMFIQMPQRNAISWATMISGFVHNGQCSEGLRLFSEFHRTGMLPSHSSFTTALHACSFTGDVNRGRQIHTLTIKARCQFNSYVGNGLISMYAKGNSLEDVSRVFRTMRVRDIVSWNSLVAGLSKNYMLDDAQSVFENMPERDVVTWTAIISAHVQAGKGEKAFELFLDMLTQGMKPRELTLISLLTASGNMCINKSGEQFHALVVKHGFESCRCVCNAVMTMYFKCGNLDGLRVFEEMPDQDIVTWNAVLSGYAKNGLSKEAIRIFEQMKAASIFPDEISFLQVMTACCRTGLVNEVWAYFNSMINDYGISPSVEHYTCIVDLLGRAGHISEAESLIKNMPVKADCLIWETLLTACRIHGNVGVGQRVAERLVKMGTQTFGTYVLLSNIYASQGLWKKVEETKELMNKRGVTKDAGISSIQVKNKLHSFLLGGETQ</sequence>
<reference evidence="3 4" key="1">
    <citation type="journal article" date="2020" name="Nat. Commun.">
        <title>Genome of Tripterygium wilfordii and identification of cytochrome P450 involved in triptolide biosynthesis.</title>
        <authorList>
            <person name="Tu L."/>
            <person name="Su P."/>
            <person name="Zhang Z."/>
            <person name="Gao L."/>
            <person name="Wang J."/>
            <person name="Hu T."/>
            <person name="Zhou J."/>
            <person name="Zhang Y."/>
            <person name="Zhao Y."/>
            <person name="Liu Y."/>
            <person name="Song Y."/>
            <person name="Tong Y."/>
            <person name="Lu Y."/>
            <person name="Yang J."/>
            <person name="Xu C."/>
            <person name="Jia M."/>
            <person name="Peters R.J."/>
            <person name="Huang L."/>
            <person name="Gao W."/>
        </authorList>
    </citation>
    <scope>NUCLEOTIDE SEQUENCE [LARGE SCALE GENOMIC DNA]</scope>
    <source>
        <strain evidence="4">cv. XIE 37</strain>
        <tissue evidence="3">Leaf</tissue>
    </source>
</reference>
<gene>
    <name evidence="3" type="ORF">HS088_TW10G00759</name>
</gene>
<dbReference type="PANTHER" id="PTHR47926">
    <property type="entry name" value="PENTATRICOPEPTIDE REPEAT-CONTAINING PROTEIN"/>
    <property type="match status" value="1"/>
</dbReference>
<feature type="repeat" description="PPR" evidence="2">
    <location>
        <begin position="54"/>
        <end position="88"/>
    </location>
</feature>
<accession>A0A7J7D611</accession>
<dbReference type="GO" id="GO:0003723">
    <property type="term" value="F:RNA binding"/>
    <property type="evidence" value="ECO:0007669"/>
    <property type="project" value="InterPro"/>
</dbReference>
<evidence type="ECO:0000313" key="4">
    <source>
        <dbReference type="Proteomes" id="UP000593562"/>
    </source>
</evidence>
<dbReference type="InterPro" id="IPR046848">
    <property type="entry name" value="E_motif"/>
</dbReference>
<dbReference type="Pfam" id="PF13041">
    <property type="entry name" value="PPR_2"/>
    <property type="match status" value="3"/>
</dbReference>
<dbReference type="SUPFAM" id="SSF48452">
    <property type="entry name" value="TPR-like"/>
    <property type="match status" value="2"/>
</dbReference>
<dbReference type="FunFam" id="1.25.40.10:FF:000125">
    <property type="entry name" value="Pentatricopeptide repeat-containing protein"/>
    <property type="match status" value="1"/>
</dbReference>
<proteinExistence type="predicted"/>
<feature type="repeat" description="PPR" evidence="2">
    <location>
        <begin position="279"/>
        <end position="313"/>
    </location>
</feature>
<protein>
    <submittedName>
        <fullName evidence="3">Pentatricopeptide repeat-containing protein</fullName>
    </submittedName>
</protein>
<dbReference type="InParanoid" id="A0A7J7D611"/>
<evidence type="ECO:0000256" key="2">
    <source>
        <dbReference type="PROSITE-ProRule" id="PRU00708"/>
    </source>
</evidence>
<feature type="repeat" description="PPR" evidence="2">
    <location>
        <begin position="473"/>
        <end position="503"/>
    </location>
</feature>
<keyword evidence="1" id="KW-0677">Repeat</keyword>
<evidence type="ECO:0000313" key="3">
    <source>
        <dbReference type="EMBL" id="KAF5741753.1"/>
    </source>
</evidence>
<dbReference type="Gene3D" id="1.25.40.10">
    <property type="entry name" value="Tetratricopeptide repeat domain"/>
    <property type="match status" value="7"/>
</dbReference>
<feature type="repeat" description="PPR" evidence="2">
    <location>
        <begin position="116"/>
        <end position="150"/>
    </location>
</feature>
<dbReference type="InterPro" id="IPR011990">
    <property type="entry name" value="TPR-like_helical_dom_sf"/>
</dbReference>
<dbReference type="PANTHER" id="PTHR47926:SF533">
    <property type="entry name" value="DYW DOMAIN-CONTAINING PROTEIN"/>
    <property type="match status" value="1"/>
</dbReference>
<feature type="repeat" description="PPR" evidence="2">
    <location>
        <begin position="604"/>
        <end position="638"/>
    </location>
</feature>
<dbReference type="Pfam" id="PF20431">
    <property type="entry name" value="E_motif"/>
    <property type="match status" value="1"/>
</dbReference>
<evidence type="ECO:0000256" key="1">
    <source>
        <dbReference type="ARBA" id="ARBA00022737"/>
    </source>
</evidence>
<dbReference type="NCBIfam" id="TIGR00756">
    <property type="entry name" value="PPR"/>
    <property type="match status" value="9"/>
</dbReference>
<dbReference type="Proteomes" id="UP000593562">
    <property type="component" value="Unassembled WGS sequence"/>
</dbReference>
<feature type="repeat" description="PPR" evidence="2">
    <location>
        <begin position="504"/>
        <end position="538"/>
    </location>
</feature>
<name>A0A7J7D611_TRIWF</name>
<dbReference type="InterPro" id="IPR002885">
    <property type="entry name" value="PPR_rpt"/>
</dbReference>